<dbReference type="RefSeq" id="WP_369777558.1">
    <property type="nucleotide sequence ID" value="NZ_CP165727.1"/>
</dbReference>
<sequence>MITPADKPFHDAVRRADVGWLAGHVDAQLCPPAVFERLIRHDDPRIRHLGLVLLSERVTSCRTGDEPETAELAGLLPESVEGPPEAALVLARLHERLGPYRQGLRRPSWRSAGLPARVQIAWLRAELINEPTLIRKEPRGELLYQAVREMTVTCAHRPGQLVNELADSGDPVLQAAALQLARQGLHAGLLAPALVRACAIRLLGAGSAAVVADVLGELAEPWAALDPLPQRLLSPFLAADSVITRPEVADAAIAAAVRHGHAGLLRQVVDDPDLPPGLRRRGMELLGDLADRGDIGALTAIAARDPLLFGGPAVTCLRGLHRRGHFPDGPHVPSIIGLALADHSVPPHEVATILYTCRQVVLRVLVDADADDPSWPRRLTLLVALAGQGTGELPIGDAITRVLPSAPVPGPFLDAIRALRHADAEDAVIALLPSAPAAALNALEAIGGHRTATALREGLGLAAAESAGVIAPHLRAVRSRALEVLWHLTDDPSQRRALLVRLDPADLPTRIAADLGGPDEQELALLSSHLDPDGPVAALCRLAAHGGAGTLPVIADLLLRVVAELAASWEPGGAAPRLDTGRPAGEPVEPVVPQEILDAVHGLGRRLHRRGRIRPSCLLDAATEREAGHALVATMGLDLLDRPGLSAGEQAVLLELLLRAPYARTRTRVHHLLRHRDRHVRKHVLALLARDATGDDAQALSATLIALTAAQDVQTVRQALLALGHARARWACAAIAACLDHPNMNIKKTAAEVLVRAGTPVAVPALLRWLGRHDNPGLRGSLVEALRAVLGDAYPATVLAAAEHSEDARARELLLEGLDRTLPAASVLALADQASRVAPTLLALVATGRVGLASGTVEELSAAMAEHGITPPATPGPAVDGAADRDLRSLAAEGWNPSVALRVAQRREQPHPARLRELRPMLPDWLRLAGSEPAVRGRVLALVLRLCPAPWTTEELTAFARSHSVLLDGLAEASARDRNDLVAVLEAVGPTLAAALKPAAADAVRALPPAPGGRSLLTLLRGLGAVLVRADLEQALASARLGANPWQAETAVLREAFVAPAAPAAPAEAEAWRAGLDAAARTPSTLERFRRLPPGPEGIPDSRERLSTLIDVHASAGPEVRAALIDWMTDIQPLDAPPWTITETTYPQTPRPRTVHIDDLDQPRSTALRERLLTMLQAPAPDHRHTAALALSEWPEPEARLPVLRAFLQGRIDVPVGADLAHTLNAVGETELRAEGVLHDRVALAAGRLDPGELEPFIPLLLDWWEHDPPAGSSAAGRALRRAPSDVLAEHLGDRLDAGAWGFLDLLRGRPLLRTPALVRTCRRLRAEGRDDLADGLLLVEGPLRHPDAVRQDAAALAALRDRTPAAPPAQPPSRQHLLDLARTGDPMRIRRALTRLAEEHRGSDPDQDPGLRDLLGELLHHPKPKVRLHAHRTSRAVLDRQTYLHHTSTLLADPQPDLVRTAIRTLSHASWTPAIPALTGLLEHPHPTVRKAAAEGLTVMGTSSIPALRHAAAHVRPDRRSLYTELLEQISTAEAE</sequence>
<dbReference type="InterPro" id="IPR004155">
    <property type="entry name" value="PBS_lyase_HEAT"/>
</dbReference>
<dbReference type="Gene3D" id="1.25.10.10">
    <property type="entry name" value="Leucine-rich Repeat Variant"/>
    <property type="match status" value="2"/>
</dbReference>
<dbReference type="SMART" id="SM00567">
    <property type="entry name" value="EZ_HEAT"/>
    <property type="match status" value="6"/>
</dbReference>
<accession>A0AB39Y0R5</accession>
<gene>
    <name evidence="1" type="ORF">AB5J51_10725</name>
</gene>
<dbReference type="GO" id="GO:0016491">
    <property type="term" value="F:oxidoreductase activity"/>
    <property type="evidence" value="ECO:0007669"/>
    <property type="project" value="TreeGrafter"/>
</dbReference>
<dbReference type="InterPro" id="IPR016024">
    <property type="entry name" value="ARM-type_fold"/>
</dbReference>
<reference evidence="1" key="1">
    <citation type="submission" date="2024-08" db="EMBL/GenBank/DDBJ databases">
        <authorList>
            <person name="Yu S.T."/>
        </authorList>
    </citation>
    <scope>NUCLEOTIDE SEQUENCE</scope>
    <source>
        <strain evidence="1">R33</strain>
    </source>
</reference>
<dbReference type="EMBL" id="CP165727">
    <property type="protein sequence ID" value="XDV63374.1"/>
    <property type="molecule type" value="Genomic_DNA"/>
</dbReference>
<dbReference type="PANTHER" id="PTHR12697">
    <property type="entry name" value="PBS LYASE HEAT-LIKE PROTEIN"/>
    <property type="match status" value="1"/>
</dbReference>
<organism evidence="1">
    <name type="scientific">Streptomyces sp. R33</name>
    <dbReference type="NCBI Taxonomy" id="3238629"/>
    <lineage>
        <taxon>Bacteria</taxon>
        <taxon>Bacillati</taxon>
        <taxon>Actinomycetota</taxon>
        <taxon>Actinomycetes</taxon>
        <taxon>Kitasatosporales</taxon>
        <taxon>Streptomycetaceae</taxon>
        <taxon>Streptomyces</taxon>
    </lineage>
</organism>
<dbReference type="SUPFAM" id="SSF48371">
    <property type="entry name" value="ARM repeat"/>
    <property type="match status" value="1"/>
</dbReference>
<dbReference type="PANTHER" id="PTHR12697:SF38">
    <property type="entry name" value="PBS LYASE HEAT DOMAIN PROTEIN REPEAT-CONTAINING PROTEIN"/>
    <property type="match status" value="1"/>
</dbReference>
<evidence type="ECO:0000313" key="1">
    <source>
        <dbReference type="EMBL" id="XDV63374.1"/>
    </source>
</evidence>
<name>A0AB39Y0R5_9ACTN</name>
<protein>
    <submittedName>
        <fullName evidence="1">HEAT repeat domain-containing protein</fullName>
    </submittedName>
</protein>
<dbReference type="Pfam" id="PF13646">
    <property type="entry name" value="HEAT_2"/>
    <property type="match status" value="2"/>
</dbReference>
<dbReference type="InterPro" id="IPR011989">
    <property type="entry name" value="ARM-like"/>
</dbReference>
<proteinExistence type="predicted"/>